<feature type="transmembrane region" description="Helical" evidence="1">
    <location>
        <begin position="264"/>
        <end position="284"/>
    </location>
</feature>
<proteinExistence type="predicted"/>
<keyword evidence="1" id="KW-0812">Transmembrane</keyword>
<dbReference type="Pfam" id="PF05571">
    <property type="entry name" value="JAMP"/>
    <property type="match status" value="1"/>
</dbReference>
<name>A0A811LFF4_9BILA</name>
<dbReference type="EMBL" id="CAJFDH010000005">
    <property type="protein sequence ID" value="CAD5226404.1"/>
    <property type="molecule type" value="Genomic_DNA"/>
</dbReference>
<evidence type="ECO:0000256" key="1">
    <source>
        <dbReference type="SAM" id="Phobius"/>
    </source>
</evidence>
<gene>
    <name evidence="2" type="ORF">BOKJ2_LOCUS12061</name>
</gene>
<dbReference type="OrthoDB" id="419770at2759"/>
<dbReference type="PANTHER" id="PTHR12740">
    <property type="entry name" value="JNK1/MAPK8-ASSOCIATED MEMBRANE PROTEIN"/>
    <property type="match status" value="1"/>
</dbReference>
<accession>A0A811LFF4</accession>
<sequence length="323" mass="36880">MDHGFLRSTKLLCPGFCGRVLINATEYSQCQACPWGTRALDSYECRPCHNPLTSYDYSYLVFHVITSFFINSIFIRLYAKTIQNRSKRSRETPFFWQLMQMLCAITESTLALLLSFLAFEPHGQLSLNGCRKGRIAEWYSFLYNPVVHRGLIIKCSSEVVYPLISLPFLIHLLSLLNLFVFRSILYGVAQRCRRSISPAPFYAQLWTLPIMGLINGVMAGLLYYSFAHIVVFMALVSNAVHLASEGRKGVLELLKIIFTSAERILTIGTDMGLFGFGVFALYFQLMPTSWHGWVAFILTLPLPLVFYCLTVRLTEPKKPRIKH</sequence>
<dbReference type="GO" id="GO:0016020">
    <property type="term" value="C:membrane"/>
    <property type="evidence" value="ECO:0007669"/>
    <property type="project" value="InterPro"/>
</dbReference>
<keyword evidence="3" id="KW-1185">Reference proteome</keyword>
<keyword evidence="1" id="KW-0472">Membrane</keyword>
<feature type="transmembrane region" description="Helical" evidence="1">
    <location>
        <begin position="98"/>
        <end position="119"/>
    </location>
</feature>
<feature type="transmembrane region" description="Helical" evidence="1">
    <location>
        <begin position="290"/>
        <end position="313"/>
    </location>
</feature>
<feature type="transmembrane region" description="Helical" evidence="1">
    <location>
        <begin position="57"/>
        <end position="78"/>
    </location>
</feature>
<dbReference type="EMBL" id="CAJFCW020000005">
    <property type="protein sequence ID" value="CAG9122128.1"/>
    <property type="molecule type" value="Genomic_DNA"/>
</dbReference>
<dbReference type="InterPro" id="IPR008485">
    <property type="entry name" value="JAMP"/>
</dbReference>
<dbReference type="AlphaFoldDB" id="A0A811LFF4"/>
<dbReference type="GO" id="GO:0036503">
    <property type="term" value="P:ERAD pathway"/>
    <property type="evidence" value="ECO:0007669"/>
    <property type="project" value="TreeGrafter"/>
</dbReference>
<keyword evidence="1" id="KW-1133">Transmembrane helix</keyword>
<reference evidence="2" key="1">
    <citation type="submission" date="2020-09" db="EMBL/GenBank/DDBJ databases">
        <authorList>
            <person name="Kikuchi T."/>
        </authorList>
    </citation>
    <scope>NUCLEOTIDE SEQUENCE</scope>
    <source>
        <strain evidence="2">SH1</strain>
    </source>
</reference>
<comment type="caution">
    <text evidence="2">The sequence shown here is derived from an EMBL/GenBank/DDBJ whole genome shotgun (WGS) entry which is preliminary data.</text>
</comment>
<dbReference type="Proteomes" id="UP000783686">
    <property type="component" value="Unassembled WGS sequence"/>
</dbReference>
<feature type="transmembrane region" description="Helical" evidence="1">
    <location>
        <begin position="168"/>
        <end position="189"/>
    </location>
</feature>
<dbReference type="Proteomes" id="UP000614601">
    <property type="component" value="Unassembled WGS sequence"/>
</dbReference>
<feature type="transmembrane region" description="Helical" evidence="1">
    <location>
        <begin position="225"/>
        <end position="243"/>
    </location>
</feature>
<evidence type="ECO:0000313" key="3">
    <source>
        <dbReference type="Proteomes" id="UP000614601"/>
    </source>
</evidence>
<dbReference type="GO" id="GO:0031625">
    <property type="term" value="F:ubiquitin protein ligase binding"/>
    <property type="evidence" value="ECO:0007669"/>
    <property type="project" value="TreeGrafter"/>
</dbReference>
<evidence type="ECO:0000313" key="2">
    <source>
        <dbReference type="EMBL" id="CAD5226404.1"/>
    </source>
</evidence>
<dbReference type="PANTHER" id="PTHR12740:SF4">
    <property type="entry name" value="JNK1_MAPK8-ASSOCIATED MEMBRANE PROTEIN"/>
    <property type="match status" value="1"/>
</dbReference>
<dbReference type="GO" id="GO:0006986">
    <property type="term" value="P:response to unfolded protein"/>
    <property type="evidence" value="ECO:0007669"/>
    <property type="project" value="InterPro"/>
</dbReference>
<protein>
    <submittedName>
        <fullName evidence="2">Uncharacterized protein</fullName>
    </submittedName>
</protein>
<organism evidence="2 3">
    <name type="scientific">Bursaphelenchus okinawaensis</name>
    <dbReference type="NCBI Taxonomy" id="465554"/>
    <lineage>
        <taxon>Eukaryota</taxon>
        <taxon>Metazoa</taxon>
        <taxon>Ecdysozoa</taxon>
        <taxon>Nematoda</taxon>
        <taxon>Chromadorea</taxon>
        <taxon>Rhabditida</taxon>
        <taxon>Tylenchina</taxon>
        <taxon>Tylenchomorpha</taxon>
        <taxon>Aphelenchoidea</taxon>
        <taxon>Aphelenchoididae</taxon>
        <taxon>Bursaphelenchus</taxon>
    </lineage>
</organism>
<feature type="transmembrane region" description="Helical" evidence="1">
    <location>
        <begin position="201"/>
        <end position="219"/>
    </location>
</feature>